<dbReference type="Gramene" id="TVU45222">
    <property type="protein sequence ID" value="TVU45222"/>
    <property type="gene ID" value="EJB05_04698"/>
</dbReference>
<dbReference type="HAMAP" id="MF_00368">
    <property type="entry name" value="Ribosomal_bL12"/>
    <property type="match status" value="1"/>
</dbReference>
<sequence>MSRYVEMLDVGVRIAARFHSHCPQTARMYYKPPQTTTATSSASDKAAGAGGFGFDSATILRSFAVSTAGEEFGAGGRFHEFDTAQVLAYEPSSDLPLHRRIAVTASALAPTKTLMASRLLHLRRLLGAPHPAIPAAALSTAVAPTPRVSALVDEICGLTLIEASSLADALRGRLGVDQLPPLAILTGGAAPLAGGAAPGAAGEEAKAKEEKMAFDVKLEGFDAAAKLKIIKELRGFTNLGLKEAKELVEKAPAVLKAGVPKEEAESIAEKMRAVGAKIVLE</sequence>
<dbReference type="GO" id="GO:0006412">
    <property type="term" value="P:translation"/>
    <property type="evidence" value="ECO:0007669"/>
    <property type="project" value="InterPro"/>
</dbReference>
<name>A0A5J9W942_9POAL</name>
<organism evidence="5 6">
    <name type="scientific">Eragrostis curvula</name>
    <name type="common">weeping love grass</name>
    <dbReference type="NCBI Taxonomy" id="38414"/>
    <lineage>
        <taxon>Eukaryota</taxon>
        <taxon>Viridiplantae</taxon>
        <taxon>Streptophyta</taxon>
        <taxon>Embryophyta</taxon>
        <taxon>Tracheophyta</taxon>
        <taxon>Spermatophyta</taxon>
        <taxon>Magnoliopsida</taxon>
        <taxon>Liliopsida</taxon>
        <taxon>Poales</taxon>
        <taxon>Poaceae</taxon>
        <taxon>PACMAD clade</taxon>
        <taxon>Chloridoideae</taxon>
        <taxon>Eragrostideae</taxon>
        <taxon>Eragrostidinae</taxon>
        <taxon>Eragrostis</taxon>
    </lineage>
</organism>
<gene>
    <name evidence="5" type="ORF">EJB05_04698</name>
</gene>
<keyword evidence="3" id="KW-0687">Ribonucleoprotein</keyword>
<dbReference type="GO" id="GO:0003735">
    <property type="term" value="F:structural constituent of ribosome"/>
    <property type="evidence" value="ECO:0007669"/>
    <property type="project" value="InterPro"/>
</dbReference>
<dbReference type="InterPro" id="IPR014719">
    <property type="entry name" value="Ribosomal_bL12_C/ClpS-like"/>
</dbReference>
<comment type="caution">
    <text evidence="5">The sequence shown here is derived from an EMBL/GenBank/DDBJ whole genome shotgun (WGS) entry which is preliminary data.</text>
</comment>
<dbReference type="GO" id="GO:1990904">
    <property type="term" value="C:ribonucleoprotein complex"/>
    <property type="evidence" value="ECO:0007669"/>
    <property type="project" value="UniProtKB-KW"/>
</dbReference>
<dbReference type="Proteomes" id="UP000324897">
    <property type="component" value="Chromosome 5"/>
</dbReference>
<evidence type="ECO:0000313" key="6">
    <source>
        <dbReference type="Proteomes" id="UP000324897"/>
    </source>
</evidence>
<evidence type="ECO:0000256" key="1">
    <source>
        <dbReference type="ARBA" id="ARBA00007197"/>
    </source>
</evidence>
<dbReference type="GO" id="GO:0005840">
    <property type="term" value="C:ribosome"/>
    <property type="evidence" value="ECO:0007669"/>
    <property type="project" value="UniProtKB-KW"/>
</dbReference>
<keyword evidence="2" id="KW-0689">Ribosomal protein</keyword>
<evidence type="ECO:0000256" key="2">
    <source>
        <dbReference type="ARBA" id="ARBA00022980"/>
    </source>
</evidence>
<dbReference type="Gene3D" id="3.30.1390.10">
    <property type="match status" value="1"/>
</dbReference>
<dbReference type="InterPro" id="IPR013823">
    <property type="entry name" value="Ribosomal_bL12_C"/>
</dbReference>
<feature type="domain" description="Large ribosomal subunit protein bL12 C-terminal" evidence="4">
    <location>
        <begin position="214"/>
        <end position="280"/>
    </location>
</feature>
<dbReference type="SUPFAM" id="SSF54736">
    <property type="entry name" value="ClpS-like"/>
    <property type="match status" value="1"/>
</dbReference>
<dbReference type="Pfam" id="PF00542">
    <property type="entry name" value="Ribosomal_L12"/>
    <property type="match status" value="1"/>
</dbReference>
<keyword evidence="6" id="KW-1185">Reference proteome</keyword>
<protein>
    <recommendedName>
        <fullName evidence="4">Large ribosomal subunit protein bL12 C-terminal domain-containing protein</fullName>
    </recommendedName>
</protein>
<dbReference type="SUPFAM" id="SSF48300">
    <property type="entry name" value="Ribosomal protein L7/12, oligomerisation (N-terminal) domain"/>
    <property type="match status" value="1"/>
</dbReference>
<dbReference type="InterPro" id="IPR036235">
    <property type="entry name" value="Ribosomal_bL12_oligo_N_sf"/>
</dbReference>
<dbReference type="PANTHER" id="PTHR45987">
    <property type="entry name" value="39S RIBOSOMAL PROTEIN L12"/>
    <property type="match status" value="1"/>
</dbReference>
<reference evidence="5 6" key="1">
    <citation type="journal article" date="2019" name="Sci. Rep.">
        <title>A high-quality genome of Eragrostis curvula grass provides insights into Poaceae evolution and supports new strategies to enhance forage quality.</title>
        <authorList>
            <person name="Carballo J."/>
            <person name="Santos B.A.C.M."/>
            <person name="Zappacosta D."/>
            <person name="Garbus I."/>
            <person name="Selva J.P."/>
            <person name="Gallo C.A."/>
            <person name="Diaz A."/>
            <person name="Albertini E."/>
            <person name="Caccamo M."/>
            <person name="Echenique V."/>
        </authorList>
    </citation>
    <scope>NUCLEOTIDE SEQUENCE [LARGE SCALE GENOMIC DNA]</scope>
    <source>
        <strain evidence="6">cv. Victoria</strain>
        <tissue evidence="5">Leaf</tissue>
    </source>
</reference>
<dbReference type="FunFam" id="3.30.1390.10:FF:000001">
    <property type="entry name" value="50S ribosomal protein L7/L12"/>
    <property type="match status" value="1"/>
</dbReference>
<feature type="non-terminal residue" evidence="5">
    <location>
        <position position="1"/>
    </location>
</feature>
<dbReference type="AlphaFoldDB" id="A0A5J9W942"/>
<accession>A0A5J9W942</accession>
<dbReference type="EMBL" id="RWGY01000004">
    <property type="protein sequence ID" value="TVU45222.1"/>
    <property type="molecule type" value="Genomic_DNA"/>
</dbReference>
<evidence type="ECO:0000259" key="4">
    <source>
        <dbReference type="Pfam" id="PF00542"/>
    </source>
</evidence>
<dbReference type="OrthoDB" id="250175at2759"/>
<proteinExistence type="inferred from homology"/>
<dbReference type="Gene3D" id="1.20.5.710">
    <property type="entry name" value="Single helix bin"/>
    <property type="match status" value="1"/>
</dbReference>
<evidence type="ECO:0000313" key="5">
    <source>
        <dbReference type="EMBL" id="TVU45222.1"/>
    </source>
</evidence>
<dbReference type="PANTHER" id="PTHR45987:SF4">
    <property type="entry name" value="LARGE RIBOSOMAL SUBUNIT PROTEIN BL12M"/>
    <property type="match status" value="1"/>
</dbReference>
<dbReference type="InterPro" id="IPR000206">
    <property type="entry name" value="Ribosomal_bL12"/>
</dbReference>
<dbReference type="GO" id="GO:0003729">
    <property type="term" value="F:mRNA binding"/>
    <property type="evidence" value="ECO:0007669"/>
    <property type="project" value="TreeGrafter"/>
</dbReference>
<evidence type="ECO:0000256" key="3">
    <source>
        <dbReference type="ARBA" id="ARBA00023274"/>
    </source>
</evidence>
<comment type="similarity">
    <text evidence="1">Belongs to the bacterial ribosomal protein bL12 family.</text>
</comment>
<dbReference type="CDD" id="cd00387">
    <property type="entry name" value="Ribosomal_L7_L12"/>
    <property type="match status" value="1"/>
</dbReference>